<organism evidence="1">
    <name type="scientific">Dichomitus squalens</name>
    <dbReference type="NCBI Taxonomy" id="114155"/>
    <lineage>
        <taxon>Eukaryota</taxon>
        <taxon>Fungi</taxon>
        <taxon>Dikarya</taxon>
        <taxon>Basidiomycota</taxon>
        <taxon>Agaricomycotina</taxon>
        <taxon>Agaricomycetes</taxon>
        <taxon>Polyporales</taxon>
        <taxon>Polyporaceae</taxon>
        <taxon>Dichomitus</taxon>
    </lineage>
</organism>
<reference evidence="1" key="1">
    <citation type="submission" date="2019-01" db="EMBL/GenBank/DDBJ databases">
        <title>Draft genome sequences of three monokaryotic isolates of the white-rot basidiomycete fungus Dichomitus squalens.</title>
        <authorList>
            <consortium name="DOE Joint Genome Institute"/>
            <person name="Lopez S.C."/>
            <person name="Andreopoulos B."/>
            <person name="Pangilinan J."/>
            <person name="Lipzen A."/>
            <person name="Riley R."/>
            <person name="Ahrendt S."/>
            <person name="Ng V."/>
            <person name="Barry K."/>
            <person name="Daum C."/>
            <person name="Grigoriev I.V."/>
            <person name="Hilden K.S."/>
            <person name="Makela M.R."/>
            <person name="de Vries R.P."/>
        </authorList>
    </citation>
    <scope>NUCLEOTIDE SEQUENCE [LARGE SCALE GENOMIC DNA]</scope>
    <source>
        <strain evidence="1">OM18370.1</strain>
    </source>
</reference>
<evidence type="ECO:0008006" key="2">
    <source>
        <dbReference type="Google" id="ProtNLM"/>
    </source>
</evidence>
<accession>A0A4Q9MKQ8</accession>
<proteinExistence type="predicted"/>
<sequence length="562" mass="63705">MLVCRLWRNVGIQTPWLWRRIGVTSNLEALQYRLSRTVGCTIDLILSYHRKGMKESMPLLLPFAHSIRSIQTEPSEPIKFKFESLPLIKALFEAPLPALETVNIQVYTRDPRWQEAGPFDLGLSGKLHPRVRRLDVTSHIAIPCTPNVWGALRSRRACIDGVVNRDRPVDDILRVLAGAPNLESLVVSEEHYSYDSESSPANTIAPNGSMPILHRLHNLRKIRLEGSFWFVARVLKRIDAPALSIFHVSACPPANVDVADSAALLFPPPLRHILSKSEHLYVSANNALDFQICSHAKIRTPRDFLSWENDSVPLIFRVTGYTWSTSPLSTALSALRDGFQTAPLQTLSFERLHVAAPVVAWKTLQVTFPDLRSVRIGSKSLNVIYCFFLALRELALKGGWPLLSCLEVDFGRISDYSNSLSWHLVLQPLVEATRAWNEQGLRLEDIIFQTLRITRRRFGPHRRTFLAISMLCGRFIYRSPFYSNGTFCDKYMVDVVSELLPTTPEWRTWSGRHGRNIVGKEANGGPDIETSFPDVEFPEIETMLQKLVQAEVLEQLLQQISP</sequence>
<gene>
    <name evidence="1" type="ORF">BD311DRAFT_865676</name>
</gene>
<dbReference type="Proteomes" id="UP000292957">
    <property type="component" value="Unassembled WGS sequence"/>
</dbReference>
<dbReference type="OrthoDB" id="2758082at2759"/>
<dbReference type="AlphaFoldDB" id="A0A4Q9MKQ8"/>
<evidence type="ECO:0000313" key="1">
    <source>
        <dbReference type="EMBL" id="TBU28035.1"/>
    </source>
</evidence>
<name>A0A4Q9MKQ8_9APHY</name>
<dbReference type="EMBL" id="ML143425">
    <property type="protein sequence ID" value="TBU28035.1"/>
    <property type="molecule type" value="Genomic_DNA"/>
</dbReference>
<protein>
    <recommendedName>
        <fullName evidence="2">F-box domain-containing protein</fullName>
    </recommendedName>
</protein>